<dbReference type="Pfam" id="PF07714">
    <property type="entry name" value="PK_Tyr_Ser-Thr"/>
    <property type="match status" value="1"/>
</dbReference>
<evidence type="ECO:0000313" key="3">
    <source>
        <dbReference type="EMBL" id="KAK8885689.1"/>
    </source>
</evidence>
<organism evidence="3 4">
    <name type="scientific">Tritrichomonas musculus</name>
    <dbReference type="NCBI Taxonomy" id="1915356"/>
    <lineage>
        <taxon>Eukaryota</taxon>
        <taxon>Metamonada</taxon>
        <taxon>Parabasalia</taxon>
        <taxon>Tritrichomonadida</taxon>
        <taxon>Tritrichomonadidae</taxon>
        <taxon>Tritrichomonas</taxon>
    </lineage>
</organism>
<dbReference type="SUPFAM" id="SSF56112">
    <property type="entry name" value="Protein kinase-like (PK-like)"/>
    <property type="match status" value="1"/>
</dbReference>
<dbReference type="PANTHER" id="PTHR11102:SF160">
    <property type="entry name" value="ERAD-ASSOCIATED E3 UBIQUITIN-PROTEIN LIGASE COMPONENT HRD3"/>
    <property type="match status" value="1"/>
</dbReference>
<dbReference type="Pfam" id="PF08238">
    <property type="entry name" value="Sel1"/>
    <property type="match status" value="11"/>
</dbReference>
<dbReference type="PANTHER" id="PTHR11102">
    <property type="entry name" value="SEL-1-LIKE PROTEIN"/>
    <property type="match status" value="1"/>
</dbReference>
<dbReference type="InterPro" id="IPR000719">
    <property type="entry name" value="Prot_kinase_dom"/>
</dbReference>
<name>A0ABR2K3I5_9EUKA</name>
<dbReference type="SMART" id="SM00671">
    <property type="entry name" value="SEL1"/>
    <property type="match status" value="14"/>
</dbReference>
<dbReference type="InterPro" id="IPR006597">
    <property type="entry name" value="Sel1-like"/>
</dbReference>
<evidence type="ECO:0000313" key="4">
    <source>
        <dbReference type="Proteomes" id="UP001470230"/>
    </source>
</evidence>
<dbReference type="EMBL" id="JAPFFF010000007">
    <property type="protein sequence ID" value="KAK8885689.1"/>
    <property type="molecule type" value="Genomic_DNA"/>
</dbReference>
<dbReference type="PROSITE" id="PS50011">
    <property type="entry name" value="PROTEIN_KINASE_DOM"/>
    <property type="match status" value="1"/>
</dbReference>
<keyword evidence="4" id="KW-1185">Reference proteome</keyword>
<dbReference type="SUPFAM" id="SSF81901">
    <property type="entry name" value="HCP-like"/>
    <property type="match status" value="4"/>
</dbReference>
<dbReference type="InterPro" id="IPR011990">
    <property type="entry name" value="TPR-like_helical_dom_sf"/>
</dbReference>
<dbReference type="InterPro" id="IPR011009">
    <property type="entry name" value="Kinase-like_dom_sf"/>
</dbReference>
<proteinExistence type="inferred from homology"/>
<accession>A0ABR2K3I5</accession>
<dbReference type="InterPro" id="IPR050767">
    <property type="entry name" value="Sel1_AlgK"/>
</dbReference>
<dbReference type="Gene3D" id="1.25.40.10">
    <property type="entry name" value="Tetratricopeptide repeat domain"/>
    <property type="match status" value="3"/>
</dbReference>
<dbReference type="Gene3D" id="1.10.510.10">
    <property type="entry name" value="Transferase(Phosphotransferase) domain 1"/>
    <property type="match status" value="1"/>
</dbReference>
<gene>
    <name evidence="3" type="ORF">M9Y10_041141</name>
</gene>
<dbReference type="Proteomes" id="UP001470230">
    <property type="component" value="Unassembled WGS sequence"/>
</dbReference>
<comment type="caution">
    <text evidence="3">The sequence shown here is derived from an EMBL/GenBank/DDBJ whole genome shotgun (WGS) entry which is preliminary data.</text>
</comment>
<evidence type="ECO:0000259" key="2">
    <source>
        <dbReference type="PROSITE" id="PS50011"/>
    </source>
</evidence>
<dbReference type="InterPro" id="IPR001245">
    <property type="entry name" value="Ser-Thr/Tyr_kinase_cat_dom"/>
</dbReference>
<evidence type="ECO:0000256" key="1">
    <source>
        <dbReference type="ARBA" id="ARBA00038101"/>
    </source>
</evidence>
<dbReference type="SMART" id="SM00220">
    <property type="entry name" value="S_TKc"/>
    <property type="match status" value="1"/>
</dbReference>
<reference evidence="3 4" key="1">
    <citation type="submission" date="2024-04" db="EMBL/GenBank/DDBJ databases">
        <title>Tritrichomonas musculus Genome.</title>
        <authorList>
            <person name="Alves-Ferreira E."/>
            <person name="Grigg M."/>
            <person name="Lorenzi H."/>
            <person name="Galac M."/>
        </authorList>
    </citation>
    <scope>NUCLEOTIDE SEQUENCE [LARGE SCALE GENOMIC DNA]</scope>
    <source>
        <strain evidence="3 4">EAF2021</strain>
    </source>
</reference>
<comment type="similarity">
    <text evidence="1">Belongs to the sel-1 family.</text>
</comment>
<sequence>MNYIFNSSNFEIIDVIDQSSQYKAYLVKQKNSNSYYIANTLFLKLDDENSKSRFELYALKYVKIRHLTLHSLMGYSFYDFDGQSNPTLFYSRLINIMKFDDKLKFMKNTQSNTEYIIIFLGVIAGLSFLHKNEIILGDFNTSVLFIKQNLYPFFGKIGYYDLFKNESDYPFKIKPPELLSNSSHNFTKETDIYFFGIILFSIFTGQLVEKALPDFPPSINSNIKELIKKCWNEDPQDRPKCDEIFEWFDSNIKSLKPYDNDKFQKYFQLLFELPRNTYESLTIENQKHVRYASYNDEDSSFYVGKNFLLGENFFPQNIEIGLSYIRKLNQKENPKSLHFTGYLHETGKLGLVFKHDKSIAIGYYEKAAKLGNIESIDKLSQIYSSPMYSMVNSSDDKRSNLIDYCEKVADSGNDEGLYLLGTFYDNGSLIDRDEKVAFEYFTKSAEKGNVKALIKSGIMLHHGIGTEKNVEEASKYLSKAAALDPLEGSYFYGCLLNDEGTSLCNKEEARRQFEISLKNGNSKALKFLDSSKATIESLDEIADYGYDIQTVYFDRMKALNGDPKSIKKFAHFIYKHPKLEPDQSSQMVFFKLASELNDPIGQLKYGEFLTKSKKKEDISKGIQLVKDAADSGNLEAINLYAFFNFNNNLNHKNLKESLTYYLKSAEKNCLTGLVNAGFLLQNCEEGDGIQSNPIEAVRLFKKAAEMGNPIGLFHYGEALLSGEGVEQNSEEAIKMFQMAADKGDSDSMVELGNLYEIGEGFKRNPQKALRLYKKAAEMENSEGMAHYAMLSEKYVTKIQNRAFLNQIGEDVEEDEIQDNENNDVESENIDELQELSMNFLKSAVDNENINAISLYGEHLLHGIKMQHDYELAIRYFKKAIDYDSSAMCNYGMMFETGIGMENVKNYKKAKELYEKAISSDETFGMAMFHIGLMKLNGHEYDVDYNAAESFFRAAIEDGYDDASFALGWMYENGIGVEKKDSKEAFNLYKKSAANGSVYSLIGLAKCFNEGNETVKKNHELTISILNYVQQNRSLDEIVVIGKCFENGEAAPKDLEYAELCFKFAADNNSTEGIRQYNRFLNRNDSKINK</sequence>
<protein>
    <recommendedName>
        <fullName evidence="2">Protein kinase domain-containing protein</fullName>
    </recommendedName>
</protein>
<feature type="domain" description="Protein kinase" evidence="2">
    <location>
        <begin position="10"/>
        <end position="248"/>
    </location>
</feature>